<dbReference type="SMART" id="SM00874">
    <property type="entry name" value="B5"/>
    <property type="match status" value="1"/>
</dbReference>
<dbReference type="GO" id="GO:0004826">
    <property type="term" value="F:phenylalanine-tRNA ligase activity"/>
    <property type="evidence" value="ECO:0007669"/>
    <property type="project" value="UniProtKB-UniRule"/>
</dbReference>
<dbReference type="Gene3D" id="3.50.40.10">
    <property type="entry name" value="Phenylalanyl-trna Synthetase, Chain B, domain 3"/>
    <property type="match status" value="1"/>
</dbReference>
<evidence type="ECO:0000313" key="20">
    <source>
        <dbReference type="EMBL" id="RWZ82011.1"/>
    </source>
</evidence>
<dbReference type="InterPro" id="IPR036690">
    <property type="entry name" value="Fdx_antiC-bd_sf"/>
</dbReference>
<dbReference type="InterPro" id="IPR005146">
    <property type="entry name" value="B3/B4_tRNA-bd"/>
</dbReference>
<dbReference type="Proteomes" id="UP000289269">
    <property type="component" value="Unassembled WGS sequence"/>
</dbReference>
<dbReference type="SUPFAM" id="SSF54991">
    <property type="entry name" value="Anticodon-binding domain of PheRS"/>
    <property type="match status" value="1"/>
</dbReference>
<comment type="subunit">
    <text evidence="3 15">Tetramer of two alpha and two beta subunits.</text>
</comment>
<dbReference type="HAMAP" id="MF_00283">
    <property type="entry name" value="Phe_tRNA_synth_beta1"/>
    <property type="match status" value="1"/>
</dbReference>
<feature type="domain" description="TRNA-binding" evidence="17">
    <location>
        <begin position="39"/>
        <end position="163"/>
    </location>
</feature>
<dbReference type="GO" id="GO:0000287">
    <property type="term" value="F:magnesium ion binding"/>
    <property type="evidence" value="ECO:0007669"/>
    <property type="project" value="UniProtKB-UniRule"/>
</dbReference>
<evidence type="ECO:0000256" key="13">
    <source>
        <dbReference type="ARBA" id="ARBA00023146"/>
    </source>
</evidence>
<dbReference type="PROSITE" id="PS51483">
    <property type="entry name" value="B5"/>
    <property type="match status" value="1"/>
</dbReference>
<dbReference type="SUPFAM" id="SSF55681">
    <property type="entry name" value="Class II aaRS and biotin synthetases"/>
    <property type="match status" value="1"/>
</dbReference>
<dbReference type="Pfam" id="PF17759">
    <property type="entry name" value="tRNA_synthFbeta"/>
    <property type="match status" value="1"/>
</dbReference>
<dbReference type="InterPro" id="IPR005121">
    <property type="entry name" value="Fdx_antiC-bd"/>
</dbReference>
<keyword evidence="4 15" id="KW-0963">Cytoplasm</keyword>
<dbReference type="Gene3D" id="3.30.56.10">
    <property type="match status" value="2"/>
</dbReference>
<dbReference type="Pfam" id="PF03484">
    <property type="entry name" value="B5"/>
    <property type="match status" value="1"/>
</dbReference>
<dbReference type="GO" id="GO:0009328">
    <property type="term" value="C:phenylalanine-tRNA ligase complex"/>
    <property type="evidence" value="ECO:0007669"/>
    <property type="project" value="TreeGrafter"/>
</dbReference>
<comment type="caution">
    <text evidence="20">The sequence shown here is derived from an EMBL/GenBank/DDBJ whole genome shotgun (WGS) entry which is preliminary data.</text>
</comment>
<evidence type="ECO:0000256" key="7">
    <source>
        <dbReference type="ARBA" id="ARBA00022723"/>
    </source>
</evidence>
<dbReference type="Gene3D" id="3.30.930.10">
    <property type="entry name" value="Bira Bifunctional Protein, Domain 2"/>
    <property type="match status" value="1"/>
</dbReference>
<keyword evidence="7 15" id="KW-0479">Metal-binding</keyword>
<evidence type="ECO:0000256" key="2">
    <source>
        <dbReference type="ARBA" id="ARBA00008653"/>
    </source>
</evidence>
<comment type="similarity">
    <text evidence="2 15">Belongs to the phenylalanyl-tRNA synthetase beta subunit family. Type 1 subfamily.</text>
</comment>
<dbReference type="SMART" id="SM00896">
    <property type="entry name" value="FDX-ACB"/>
    <property type="match status" value="1"/>
</dbReference>
<dbReference type="SUPFAM" id="SSF46955">
    <property type="entry name" value="Putative DNA-binding domain"/>
    <property type="match status" value="1"/>
</dbReference>
<name>A0A4Q0AKF6_9BACT</name>
<dbReference type="InterPro" id="IPR033714">
    <property type="entry name" value="tRNA_bind_bactPheRS"/>
</dbReference>
<dbReference type="InterPro" id="IPR041616">
    <property type="entry name" value="PheRS_beta_core"/>
</dbReference>
<gene>
    <name evidence="15 20" type="primary">pheT</name>
    <name evidence="20" type="ORF">EOT04_00025</name>
</gene>
<sequence>MIISLNWLKQFVKIDSPVEDLAELIGSRLVEVERVVDLGRRYQGAVIAQIKRVASHPGADRLSLVGVDPGPGRLFGNWRRGDGLVEVVCGASNLREGMKVVWLPPGAVLPASVDKKPETLSAKEVRGAVSAGMLASAKELALGDDHSGILEVDSDQPVGAGFAEAYQLNDYLLDIENKSLTHRPDCFGLIGFAREVAAISGQDFQTPKWLTALKPDLVPLDSALAPLELKATVDADLSERYQLVALDNLDASKTSPLLIQTWLARVGIRPISAAVDVTNYLMYLTGQPLHAFDLDKFLSVHPERKAQVAVRQAKPGESLTLIDGRTIRLNDQDIVICAGPVPVALAGAMGGASTAIDSSTKRLLLESATFNLYRLRNTQMRHGIFSEAVTRFTKGQPVAQTAPVLASAVRMLSDICLARRISQVVDVYPGPAKTPVIHLEVERLNRVLGTSFSAEEAVLILRRAEIDARQRQDELSVHPPYWRADLRIAEDVIEEIGRLSGYDHLPAALPLRPMSAALEDPLAVQAQVLRRALDKAGANEVLTYSFVSQSLISDAGQNSERAFKVVNALSGDLQHYRLSLTPSLLEKCRQNLKSGYQEFALFEIGKLHDKRGLDADGLPLERPSLALVYARSHAGNQPAYYAARRFAEHIAGSLKLRFEFKPLTNSDYNDQIVAPYMPKRSALLFVPGVKAPVGVVGELKDGVLQSLKLPPALAGLELDLAALAEVARPVSDYRPSGKYPGTEKDLTLRVPADLAYAEVARVIGQSLAKEPLDGRYRPLSIYRDPKRPEARHITFRIDLSDHRGTITTQRANQVIARLAAAAAEHLGARQV</sequence>
<dbReference type="SUPFAM" id="SSF56037">
    <property type="entry name" value="PheT/TilS domain"/>
    <property type="match status" value="1"/>
</dbReference>
<evidence type="ECO:0000256" key="1">
    <source>
        <dbReference type="ARBA" id="ARBA00004496"/>
    </source>
</evidence>
<evidence type="ECO:0000256" key="6">
    <source>
        <dbReference type="ARBA" id="ARBA00022598"/>
    </source>
</evidence>
<proteinExistence type="inferred from homology"/>
<keyword evidence="5 16" id="KW-0820">tRNA-binding</keyword>
<dbReference type="PANTHER" id="PTHR10947">
    <property type="entry name" value="PHENYLALANYL-TRNA SYNTHETASE BETA CHAIN AND LEUCINE-RICH REPEAT-CONTAINING PROTEIN 47"/>
    <property type="match status" value="1"/>
</dbReference>
<dbReference type="Gene3D" id="2.40.50.140">
    <property type="entry name" value="Nucleic acid-binding proteins"/>
    <property type="match status" value="1"/>
</dbReference>
<dbReference type="PANTHER" id="PTHR10947:SF0">
    <property type="entry name" value="PHENYLALANINE--TRNA LIGASE BETA SUBUNIT"/>
    <property type="match status" value="1"/>
</dbReference>
<keyword evidence="21" id="KW-1185">Reference proteome</keyword>
<dbReference type="EMBL" id="SCKW01000001">
    <property type="protein sequence ID" value="RWZ82011.1"/>
    <property type="molecule type" value="Genomic_DNA"/>
</dbReference>
<keyword evidence="10 15" id="KW-0460">Magnesium</keyword>
<comment type="catalytic activity">
    <reaction evidence="14 15">
        <text>tRNA(Phe) + L-phenylalanine + ATP = L-phenylalanyl-tRNA(Phe) + AMP + diphosphate + H(+)</text>
        <dbReference type="Rhea" id="RHEA:19413"/>
        <dbReference type="Rhea" id="RHEA-COMP:9668"/>
        <dbReference type="Rhea" id="RHEA-COMP:9699"/>
        <dbReference type="ChEBI" id="CHEBI:15378"/>
        <dbReference type="ChEBI" id="CHEBI:30616"/>
        <dbReference type="ChEBI" id="CHEBI:33019"/>
        <dbReference type="ChEBI" id="CHEBI:58095"/>
        <dbReference type="ChEBI" id="CHEBI:78442"/>
        <dbReference type="ChEBI" id="CHEBI:78531"/>
        <dbReference type="ChEBI" id="CHEBI:456215"/>
        <dbReference type="EC" id="6.1.1.20"/>
    </reaction>
</comment>
<dbReference type="PROSITE" id="PS50886">
    <property type="entry name" value="TRBD"/>
    <property type="match status" value="1"/>
</dbReference>
<evidence type="ECO:0000256" key="11">
    <source>
        <dbReference type="ARBA" id="ARBA00022884"/>
    </source>
</evidence>
<dbReference type="InterPro" id="IPR020825">
    <property type="entry name" value="Phe-tRNA_synthase-like_B3/B4"/>
</dbReference>
<protein>
    <recommendedName>
        <fullName evidence="15">Phenylalanine--tRNA ligase beta subunit</fullName>
        <ecNumber evidence="15">6.1.1.20</ecNumber>
    </recommendedName>
    <alternativeName>
        <fullName evidence="15">Phenylalanyl-tRNA synthetase beta subunit</fullName>
        <shortName evidence="15">PheRS</shortName>
    </alternativeName>
</protein>
<feature type="binding site" evidence="15">
    <location>
        <position position="485"/>
    </location>
    <ligand>
        <name>Mg(2+)</name>
        <dbReference type="ChEBI" id="CHEBI:18420"/>
        <note>shared with alpha subunit</note>
    </ligand>
</feature>
<evidence type="ECO:0000259" key="19">
    <source>
        <dbReference type="PROSITE" id="PS51483"/>
    </source>
</evidence>
<feature type="domain" description="FDX-ACB" evidence="18">
    <location>
        <begin position="737"/>
        <end position="831"/>
    </location>
</feature>
<evidence type="ECO:0000256" key="9">
    <source>
        <dbReference type="ARBA" id="ARBA00022840"/>
    </source>
</evidence>
<dbReference type="InterPro" id="IPR045864">
    <property type="entry name" value="aa-tRNA-synth_II/BPL/LPL"/>
</dbReference>
<feature type="binding site" evidence="15">
    <location>
        <position position="495"/>
    </location>
    <ligand>
        <name>Mg(2+)</name>
        <dbReference type="ChEBI" id="CHEBI:18420"/>
        <note>shared with alpha subunit</note>
    </ligand>
</feature>
<dbReference type="GO" id="GO:0000049">
    <property type="term" value="F:tRNA binding"/>
    <property type="evidence" value="ECO:0007669"/>
    <property type="project" value="UniProtKB-UniRule"/>
</dbReference>
<dbReference type="GO" id="GO:0006432">
    <property type="term" value="P:phenylalanyl-tRNA aminoacylation"/>
    <property type="evidence" value="ECO:0007669"/>
    <property type="project" value="UniProtKB-UniRule"/>
</dbReference>
<feature type="binding site" evidence="15">
    <location>
        <position position="494"/>
    </location>
    <ligand>
        <name>Mg(2+)</name>
        <dbReference type="ChEBI" id="CHEBI:18420"/>
        <note>shared with alpha subunit</note>
    </ligand>
</feature>
<keyword evidence="9 15" id="KW-0067">ATP-binding</keyword>
<keyword evidence="8 15" id="KW-0547">Nucleotide-binding</keyword>
<dbReference type="SMART" id="SM00873">
    <property type="entry name" value="B3_4"/>
    <property type="match status" value="1"/>
</dbReference>
<dbReference type="InterPro" id="IPR009061">
    <property type="entry name" value="DNA-bd_dom_put_sf"/>
</dbReference>
<dbReference type="InterPro" id="IPR045060">
    <property type="entry name" value="Phe-tRNA-ligase_IIc_bsu"/>
</dbReference>
<dbReference type="NCBIfam" id="TIGR00472">
    <property type="entry name" value="pheT_bact"/>
    <property type="match status" value="1"/>
</dbReference>
<keyword evidence="13 15" id="KW-0030">Aminoacyl-tRNA synthetase</keyword>
<evidence type="ECO:0000256" key="4">
    <source>
        <dbReference type="ARBA" id="ARBA00022490"/>
    </source>
</evidence>
<dbReference type="InterPro" id="IPR002547">
    <property type="entry name" value="tRNA-bd_dom"/>
</dbReference>
<feature type="domain" description="B5" evidence="19">
    <location>
        <begin position="432"/>
        <end position="507"/>
    </location>
</feature>
<comment type="cofactor">
    <cofactor evidence="15">
        <name>Mg(2+)</name>
        <dbReference type="ChEBI" id="CHEBI:18420"/>
    </cofactor>
    <text evidence="15">Binds 2 magnesium ions per tetramer.</text>
</comment>
<dbReference type="SUPFAM" id="SSF50249">
    <property type="entry name" value="Nucleic acid-binding proteins"/>
    <property type="match status" value="1"/>
</dbReference>
<dbReference type="Pfam" id="PF01588">
    <property type="entry name" value="tRNA_bind"/>
    <property type="match status" value="1"/>
</dbReference>
<evidence type="ECO:0000256" key="10">
    <source>
        <dbReference type="ARBA" id="ARBA00022842"/>
    </source>
</evidence>
<dbReference type="InterPro" id="IPR012340">
    <property type="entry name" value="NA-bd_OB-fold"/>
</dbReference>
<evidence type="ECO:0000256" key="8">
    <source>
        <dbReference type="ARBA" id="ARBA00022741"/>
    </source>
</evidence>
<dbReference type="Pfam" id="PF03483">
    <property type="entry name" value="B3_4"/>
    <property type="match status" value="1"/>
</dbReference>
<evidence type="ECO:0000259" key="17">
    <source>
        <dbReference type="PROSITE" id="PS50886"/>
    </source>
</evidence>
<evidence type="ECO:0000256" key="3">
    <source>
        <dbReference type="ARBA" id="ARBA00011209"/>
    </source>
</evidence>
<feature type="binding site" evidence="15">
    <location>
        <position position="491"/>
    </location>
    <ligand>
        <name>Mg(2+)</name>
        <dbReference type="ChEBI" id="CHEBI:18420"/>
        <note>shared with alpha subunit</note>
    </ligand>
</feature>
<dbReference type="EC" id="6.1.1.20" evidence="15"/>
<dbReference type="GO" id="GO:0005524">
    <property type="term" value="F:ATP binding"/>
    <property type="evidence" value="ECO:0007669"/>
    <property type="project" value="UniProtKB-UniRule"/>
</dbReference>
<dbReference type="Gene3D" id="3.30.70.380">
    <property type="entry name" value="Ferrodoxin-fold anticodon-binding domain"/>
    <property type="match status" value="1"/>
</dbReference>
<keyword evidence="11 16" id="KW-0694">RNA-binding</keyword>
<dbReference type="AlphaFoldDB" id="A0A4Q0AKF6"/>
<comment type="subcellular location">
    <subcellularLocation>
        <location evidence="1 15">Cytoplasm</location>
    </subcellularLocation>
</comment>
<dbReference type="InterPro" id="IPR005147">
    <property type="entry name" value="tRNA_synthase_B5-dom"/>
</dbReference>
<organism evidence="20 21">
    <name type="scientific">Candidatus Chaera renei</name>
    <dbReference type="NCBI Taxonomy" id="2506947"/>
    <lineage>
        <taxon>Bacteria</taxon>
        <taxon>Candidatus Saccharimonadota</taxon>
        <taxon>Candidatus Saccharimonadia</taxon>
        <taxon>Candidatus Saccharimonadales</taxon>
        <taxon>Candidatus Saccharimonadaceae</taxon>
        <taxon>Candidatus Chaera</taxon>
    </lineage>
</organism>
<evidence type="ECO:0000313" key="21">
    <source>
        <dbReference type="Proteomes" id="UP000289269"/>
    </source>
</evidence>
<accession>A0A4Q0AKF6</accession>
<evidence type="ECO:0000256" key="5">
    <source>
        <dbReference type="ARBA" id="ARBA00022555"/>
    </source>
</evidence>
<evidence type="ECO:0000256" key="16">
    <source>
        <dbReference type="PROSITE-ProRule" id="PRU00209"/>
    </source>
</evidence>
<dbReference type="PROSITE" id="PS51447">
    <property type="entry name" value="FDX_ACB"/>
    <property type="match status" value="1"/>
</dbReference>
<keyword evidence="6 15" id="KW-0436">Ligase</keyword>
<evidence type="ECO:0000259" key="18">
    <source>
        <dbReference type="PROSITE" id="PS51447"/>
    </source>
</evidence>
<evidence type="ECO:0000256" key="15">
    <source>
        <dbReference type="HAMAP-Rule" id="MF_00283"/>
    </source>
</evidence>
<dbReference type="CDD" id="cd02796">
    <property type="entry name" value="tRNA_bind_bactPheRS"/>
    <property type="match status" value="1"/>
</dbReference>
<keyword evidence="12 15" id="KW-0648">Protein biosynthesis</keyword>
<evidence type="ECO:0000256" key="12">
    <source>
        <dbReference type="ARBA" id="ARBA00022917"/>
    </source>
</evidence>
<reference evidence="20" key="1">
    <citation type="submission" date="2019-01" db="EMBL/GenBank/DDBJ databases">
        <title>Genomic signatures and co-occurrence patterns of the ultra-small Saccharimodia (Patescibacteria phylum) suggest a symbiotic lifestyle.</title>
        <authorList>
            <person name="Lemos L."/>
            <person name="Medeiros J."/>
            <person name="Andreote F."/>
            <person name="Fernandes G."/>
            <person name="Varani A."/>
            <person name="Oliveira G."/>
            <person name="Pylro V."/>
        </authorList>
    </citation>
    <scope>NUCLEOTIDE SEQUENCE [LARGE SCALE GENOMIC DNA]</scope>
    <source>
        <strain evidence="20">AMD01</strain>
    </source>
</reference>
<dbReference type="InterPro" id="IPR004532">
    <property type="entry name" value="Phe-tRNA-ligase_IIc_bsu_bact"/>
</dbReference>
<evidence type="ECO:0000256" key="14">
    <source>
        <dbReference type="ARBA" id="ARBA00049255"/>
    </source>
</evidence>